<evidence type="ECO:0000313" key="2">
    <source>
        <dbReference type="Proteomes" id="UP001239215"/>
    </source>
</evidence>
<name>A0AAJ1X2R0_9ACTN</name>
<dbReference type="EMBL" id="JAUTAN010000001">
    <property type="protein sequence ID" value="MDQ1105559.1"/>
    <property type="molecule type" value="Genomic_DNA"/>
</dbReference>
<protein>
    <submittedName>
        <fullName evidence="1">Uncharacterized protein</fullName>
    </submittedName>
</protein>
<dbReference type="Proteomes" id="UP001239215">
    <property type="component" value="Unassembled WGS sequence"/>
</dbReference>
<dbReference type="RefSeq" id="WP_307201907.1">
    <property type="nucleotide sequence ID" value="NZ_JAUTAN010000001.1"/>
</dbReference>
<sequence>MGWMTRLLGGSGRSDAQVQAQLVSAVRALPGVTDQDLLLRTDASGGGSLRGHVAVADAASFEQALAAFGRVLGRDGSRVAVYAVGRLPDGTVIGPTDVGFRSRPSGAELHERYS</sequence>
<dbReference type="AlphaFoldDB" id="A0AAJ1X2R0"/>
<proteinExistence type="predicted"/>
<comment type="caution">
    <text evidence="1">The sequence shown here is derived from an EMBL/GenBank/DDBJ whole genome shotgun (WGS) entry which is preliminary data.</text>
</comment>
<evidence type="ECO:0000313" key="1">
    <source>
        <dbReference type="EMBL" id="MDQ1105559.1"/>
    </source>
</evidence>
<accession>A0AAJ1X2R0</accession>
<reference evidence="1" key="1">
    <citation type="submission" date="2023-07" db="EMBL/GenBank/DDBJ databases">
        <title>Functional and genomic diversity of the sorghum phyllosphere microbiome.</title>
        <authorList>
            <person name="Shade A."/>
        </authorList>
    </citation>
    <scope>NUCLEOTIDE SEQUENCE</scope>
    <source>
        <strain evidence="1">SORGH_AS_1067</strain>
    </source>
</reference>
<organism evidence="1 2">
    <name type="scientific">Nocardioides zeae</name>
    <dbReference type="NCBI Taxonomy" id="1457234"/>
    <lineage>
        <taxon>Bacteria</taxon>
        <taxon>Bacillati</taxon>
        <taxon>Actinomycetota</taxon>
        <taxon>Actinomycetes</taxon>
        <taxon>Propionibacteriales</taxon>
        <taxon>Nocardioidaceae</taxon>
        <taxon>Nocardioides</taxon>
    </lineage>
</organism>
<gene>
    <name evidence="1" type="ORF">QE405_002843</name>
</gene>